<evidence type="ECO:0000313" key="1">
    <source>
        <dbReference type="EMBL" id="KAK7230410.1"/>
    </source>
</evidence>
<keyword evidence="2" id="KW-1185">Reference proteome</keyword>
<accession>A0ABR1FGM1</accession>
<gene>
    <name evidence="1" type="ORF">SO694_00189042</name>
</gene>
<sequence>MLSSSLDISSTSLERARKRHRFRNPWYDRRFAGAIRCALVVAALLSGTMFLRTSSAARAAESLDARLHPLLLSRDDDAQYAEEFNFTASLPKKAKAPKADKKKGKKNKKEKKADKKKDEKKRGDAKKQAEPAVCETGLMSAPGDVRACCAPHCGSCDSACGDAACCAPAIIETGLVCRGPFDSQCVWARDAAAHLEAVATSGMMPPRGEATDYELDPRSPLATAASLEDLEAIVAELPVSRRRAYVLHMDPAKYQLGDPGRGSYPLAPQLSYLPKRFVVHLGMRLRLRDNTVVLALGGAVTGTRIYCAYVDDESDVKPTRVMLTPFTSVTDIVAHDDADVRAAAAAYRALWRANPVIKEVQSTHWNEHRTFERAG</sequence>
<name>A0ABR1FGM1_AURAN</name>
<dbReference type="EMBL" id="JBBJCI010000434">
    <property type="protein sequence ID" value="KAK7230410.1"/>
    <property type="molecule type" value="Genomic_DNA"/>
</dbReference>
<comment type="caution">
    <text evidence="1">The sequence shown here is derived from an EMBL/GenBank/DDBJ whole genome shotgun (WGS) entry which is preliminary data.</text>
</comment>
<dbReference type="KEGG" id="aaf:AURANDRAFT_62708"/>
<reference evidence="1 2" key="1">
    <citation type="submission" date="2024-03" db="EMBL/GenBank/DDBJ databases">
        <title>Aureococcus anophagefferens CCMP1851 and Kratosvirus quantuckense: Draft genome of a second virus-susceptible host strain in the model system.</title>
        <authorList>
            <person name="Chase E."/>
            <person name="Truchon A.R."/>
            <person name="Schepens W."/>
            <person name="Wilhelm S.W."/>
        </authorList>
    </citation>
    <scope>NUCLEOTIDE SEQUENCE [LARGE SCALE GENOMIC DNA]</scope>
    <source>
        <strain evidence="1 2">CCMP1851</strain>
    </source>
</reference>
<dbReference type="Proteomes" id="UP001363151">
    <property type="component" value="Unassembled WGS sequence"/>
</dbReference>
<protein>
    <submittedName>
        <fullName evidence="1">Uncharacterized protein</fullName>
    </submittedName>
</protein>
<evidence type="ECO:0000313" key="2">
    <source>
        <dbReference type="Proteomes" id="UP001363151"/>
    </source>
</evidence>
<proteinExistence type="predicted"/>
<organism evidence="1 2">
    <name type="scientific">Aureococcus anophagefferens</name>
    <name type="common">Harmful bloom alga</name>
    <dbReference type="NCBI Taxonomy" id="44056"/>
    <lineage>
        <taxon>Eukaryota</taxon>
        <taxon>Sar</taxon>
        <taxon>Stramenopiles</taxon>
        <taxon>Ochrophyta</taxon>
        <taxon>Pelagophyceae</taxon>
        <taxon>Pelagomonadales</taxon>
        <taxon>Pelagomonadaceae</taxon>
        <taxon>Aureococcus</taxon>
    </lineage>
</organism>